<dbReference type="AlphaFoldDB" id="A0A922I9E8"/>
<proteinExistence type="predicted"/>
<sequence>MNEKNRSGSLLLWNEVLITIDDNDGGGGGGGGGGGDDGGGDDGGGCTVNFRVILSPGFADGSLFPFDKIQIESIEFSGTIVEWN</sequence>
<dbReference type="EMBL" id="ASGP02000002">
    <property type="protein sequence ID" value="KAH9521808.1"/>
    <property type="molecule type" value="Genomic_DNA"/>
</dbReference>
<evidence type="ECO:0000313" key="2">
    <source>
        <dbReference type="EMBL" id="KAH9521808.1"/>
    </source>
</evidence>
<evidence type="ECO:0000313" key="3">
    <source>
        <dbReference type="Proteomes" id="UP000790347"/>
    </source>
</evidence>
<feature type="region of interest" description="Disordered" evidence="1">
    <location>
        <begin position="23"/>
        <end position="42"/>
    </location>
</feature>
<protein>
    <submittedName>
        <fullName evidence="2">Uncharacterized protein</fullName>
    </submittedName>
</protein>
<feature type="compositionally biased region" description="Gly residues" evidence="1">
    <location>
        <begin position="25"/>
        <end position="42"/>
    </location>
</feature>
<gene>
    <name evidence="2" type="ORF">DERF_005435</name>
</gene>
<organism evidence="2 3">
    <name type="scientific">Dermatophagoides farinae</name>
    <name type="common">American house dust mite</name>
    <dbReference type="NCBI Taxonomy" id="6954"/>
    <lineage>
        <taxon>Eukaryota</taxon>
        <taxon>Metazoa</taxon>
        <taxon>Ecdysozoa</taxon>
        <taxon>Arthropoda</taxon>
        <taxon>Chelicerata</taxon>
        <taxon>Arachnida</taxon>
        <taxon>Acari</taxon>
        <taxon>Acariformes</taxon>
        <taxon>Sarcoptiformes</taxon>
        <taxon>Astigmata</taxon>
        <taxon>Psoroptidia</taxon>
        <taxon>Analgoidea</taxon>
        <taxon>Pyroglyphidae</taxon>
        <taxon>Dermatophagoidinae</taxon>
        <taxon>Dermatophagoides</taxon>
    </lineage>
</organism>
<reference evidence="2" key="2">
    <citation type="journal article" date="2022" name="Res Sq">
        <title>Comparative Genomics Reveals Insights into the Divergent Evolution of Astigmatic Mites and Household Pest Adaptations.</title>
        <authorList>
            <person name="Xiong Q."/>
            <person name="Wan A.T.-Y."/>
            <person name="Liu X.-Y."/>
            <person name="Fung C.S.-H."/>
            <person name="Xiao X."/>
            <person name="Malainual N."/>
            <person name="Hou J."/>
            <person name="Wang L."/>
            <person name="Wang M."/>
            <person name="Yang K."/>
            <person name="Cui Y."/>
            <person name="Leung E."/>
            <person name="Nong W."/>
            <person name="Shin S.-K."/>
            <person name="Au S."/>
            <person name="Jeong K.Y."/>
            <person name="Chew F.T."/>
            <person name="Hui J."/>
            <person name="Leung T.F."/>
            <person name="Tungtrongchitr A."/>
            <person name="Zhong N."/>
            <person name="Liu Z."/>
            <person name="Tsui S."/>
        </authorList>
    </citation>
    <scope>NUCLEOTIDE SEQUENCE</scope>
    <source>
        <strain evidence="2">Derf</strain>
        <tissue evidence="2">Whole organism</tissue>
    </source>
</reference>
<keyword evidence="3" id="KW-1185">Reference proteome</keyword>
<accession>A0A922I9E8</accession>
<dbReference type="Proteomes" id="UP000790347">
    <property type="component" value="Unassembled WGS sequence"/>
</dbReference>
<reference evidence="2" key="1">
    <citation type="submission" date="2013-05" db="EMBL/GenBank/DDBJ databases">
        <authorList>
            <person name="Yim A.K.Y."/>
            <person name="Chan T.F."/>
            <person name="Ji K.M."/>
            <person name="Liu X.Y."/>
            <person name="Zhou J.W."/>
            <person name="Li R.Q."/>
            <person name="Yang K.Y."/>
            <person name="Li J."/>
            <person name="Li M."/>
            <person name="Law P.T.W."/>
            <person name="Wu Y.L."/>
            <person name="Cai Z.L."/>
            <person name="Qin H."/>
            <person name="Bao Y."/>
            <person name="Leung R.K.K."/>
            <person name="Ng P.K.S."/>
            <person name="Zou J."/>
            <person name="Zhong X.J."/>
            <person name="Ran P.X."/>
            <person name="Zhong N.S."/>
            <person name="Liu Z.G."/>
            <person name="Tsui S.K.W."/>
        </authorList>
    </citation>
    <scope>NUCLEOTIDE SEQUENCE</scope>
    <source>
        <strain evidence="2">Derf</strain>
        <tissue evidence="2">Whole organism</tissue>
    </source>
</reference>
<comment type="caution">
    <text evidence="2">The sequence shown here is derived from an EMBL/GenBank/DDBJ whole genome shotgun (WGS) entry which is preliminary data.</text>
</comment>
<evidence type="ECO:0000256" key="1">
    <source>
        <dbReference type="SAM" id="MobiDB-lite"/>
    </source>
</evidence>
<name>A0A922I9E8_DERFA</name>